<protein>
    <submittedName>
        <fullName evidence="2">Unannotated protein</fullName>
    </submittedName>
</protein>
<keyword evidence="1" id="KW-0472">Membrane</keyword>
<name>A0A6J6HWE2_9ZZZZ</name>
<evidence type="ECO:0000313" key="2">
    <source>
        <dbReference type="EMBL" id="CAB4618272.1"/>
    </source>
</evidence>
<proteinExistence type="predicted"/>
<dbReference type="Pfam" id="PF03729">
    <property type="entry name" value="DUF308"/>
    <property type="match status" value="2"/>
</dbReference>
<feature type="transmembrane region" description="Helical" evidence="1">
    <location>
        <begin position="43"/>
        <end position="64"/>
    </location>
</feature>
<keyword evidence="1" id="KW-1133">Transmembrane helix</keyword>
<organism evidence="2">
    <name type="scientific">freshwater metagenome</name>
    <dbReference type="NCBI Taxonomy" id="449393"/>
    <lineage>
        <taxon>unclassified sequences</taxon>
        <taxon>metagenomes</taxon>
        <taxon>ecological metagenomes</taxon>
    </lineage>
</organism>
<dbReference type="GO" id="GO:0005886">
    <property type="term" value="C:plasma membrane"/>
    <property type="evidence" value="ECO:0007669"/>
    <property type="project" value="TreeGrafter"/>
</dbReference>
<feature type="transmembrane region" description="Helical" evidence="1">
    <location>
        <begin position="155"/>
        <end position="174"/>
    </location>
</feature>
<keyword evidence="1" id="KW-0812">Transmembrane</keyword>
<reference evidence="2" key="1">
    <citation type="submission" date="2020-05" db="EMBL/GenBank/DDBJ databases">
        <authorList>
            <person name="Chiriac C."/>
            <person name="Salcher M."/>
            <person name="Ghai R."/>
            <person name="Kavagutti S V."/>
        </authorList>
    </citation>
    <scope>NUCLEOTIDE SEQUENCE</scope>
</reference>
<gene>
    <name evidence="2" type="ORF">UFOPK1835_01561</name>
</gene>
<dbReference type="InterPro" id="IPR052712">
    <property type="entry name" value="Acid_resist_chaperone_HdeD"/>
</dbReference>
<feature type="transmembrane region" description="Helical" evidence="1">
    <location>
        <begin position="101"/>
        <end position="123"/>
    </location>
</feature>
<dbReference type="PANTHER" id="PTHR34989">
    <property type="entry name" value="PROTEIN HDED"/>
    <property type="match status" value="1"/>
</dbReference>
<dbReference type="AlphaFoldDB" id="A0A6J6HWE2"/>
<sequence length="189" mass="20035">MATEDQSTMDLLRGSRITAYSLGLVSLGAGVVLLAWPSLTERVVAVILGILFVISGFGQSAEAVTTHRTGSYWGLLLLRGLINLGIGLALIFWSSAAITTIVWLIGLDFVITGILGLIVSFMLPKEMGRGSLLIQSVITIGLGIVVMAWPNSIKYAAAIVIGLVLVVLGLMFLFSGYQLTKAKAVIVRS</sequence>
<dbReference type="EMBL" id="CAEZUP010000078">
    <property type="protein sequence ID" value="CAB4618272.1"/>
    <property type="molecule type" value="Genomic_DNA"/>
</dbReference>
<feature type="transmembrane region" description="Helical" evidence="1">
    <location>
        <begin position="76"/>
        <end position="95"/>
    </location>
</feature>
<dbReference type="PANTHER" id="PTHR34989:SF1">
    <property type="entry name" value="PROTEIN HDED"/>
    <property type="match status" value="1"/>
</dbReference>
<feature type="transmembrane region" description="Helical" evidence="1">
    <location>
        <begin position="17"/>
        <end position="37"/>
    </location>
</feature>
<feature type="transmembrane region" description="Helical" evidence="1">
    <location>
        <begin position="130"/>
        <end position="149"/>
    </location>
</feature>
<dbReference type="InterPro" id="IPR005325">
    <property type="entry name" value="DUF308_memb"/>
</dbReference>
<evidence type="ECO:0000256" key="1">
    <source>
        <dbReference type="SAM" id="Phobius"/>
    </source>
</evidence>
<accession>A0A6J6HWE2</accession>